<feature type="compositionally biased region" description="Basic and acidic residues" evidence="1">
    <location>
        <begin position="69"/>
        <end position="79"/>
    </location>
</feature>
<organism evidence="2 3">
    <name type="scientific">Neotoma lepida</name>
    <name type="common">Desert woodrat</name>
    <dbReference type="NCBI Taxonomy" id="56216"/>
    <lineage>
        <taxon>Eukaryota</taxon>
        <taxon>Metazoa</taxon>
        <taxon>Chordata</taxon>
        <taxon>Craniata</taxon>
        <taxon>Vertebrata</taxon>
        <taxon>Euteleostomi</taxon>
        <taxon>Mammalia</taxon>
        <taxon>Eutheria</taxon>
        <taxon>Euarchontoglires</taxon>
        <taxon>Glires</taxon>
        <taxon>Rodentia</taxon>
        <taxon>Myomorpha</taxon>
        <taxon>Muroidea</taxon>
        <taxon>Cricetidae</taxon>
        <taxon>Neotominae</taxon>
        <taxon>Neotoma</taxon>
    </lineage>
</organism>
<dbReference type="AlphaFoldDB" id="A0A1A6G4F2"/>
<comment type="caution">
    <text evidence="2">The sequence shown here is derived from an EMBL/GenBank/DDBJ whole genome shotgun (WGS) entry which is preliminary data.</text>
</comment>
<accession>A0A1A6G4F2</accession>
<evidence type="ECO:0000256" key="1">
    <source>
        <dbReference type="SAM" id="MobiDB-lite"/>
    </source>
</evidence>
<name>A0A1A6G4F2_NEOLE</name>
<reference evidence="2 3" key="1">
    <citation type="submission" date="2016-06" db="EMBL/GenBank/DDBJ databases">
        <title>The Draft Genome Sequence and Annotation of the Desert Woodrat Neotoma lepida.</title>
        <authorList>
            <person name="Campbell M."/>
            <person name="Oakeson K.F."/>
            <person name="Yandell M."/>
            <person name="Halpert J.R."/>
            <person name="Dearing D."/>
        </authorList>
    </citation>
    <scope>NUCLEOTIDE SEQUENCE [LARGE SCALE GENOMIC DNA]</scope>
    <source>
        <strain evidence="2">417</strain>
        <tissue evidence="2">Liver</tissue>
    </source>
</reference>
<keyword evidence="3" id="KW-1185">Reference proteome</keyword>
<dbReference type="Proteomes" id="UP000092124">
    <property type="component" value="Unassembled WGS sequence"/>
</dbReference>
<gene>
    <name evidence="2" type="ORF">A6R68_08185</name>
</gene>
<feature type="compositionally biased region" description="Basic and acidic residues" evidence="1">
    <location>
        <begin position="36"/>
        <end position="57"/>
    </location>
</feature>
<feature type="region of interest" description="Disordered" evidence="1">
    <location>
        <begin position="36"/>
        <end position="79"/>
    </location>
</feature>
<proteinExistence type="predicted"/>
<protein>
    <submittedName>
        <fullName evidence="2">Uncharacterized protein</fullName>
    </submittedName>
</protein>
<sequence length="79" mass="8749">MCSYTSFVQTCPVEQQEKKHPDSLVNFTELSKKMFQKDGGPHCKGQKDGGPHCKGQKDGGPLLQRTSHSAKESRKPQCS</sequence>
<evidence type="ECO:0000313" key="2">
    <source>
        <dbReference type="EMBL" id="OBS60719.1"/>
    </source>
</evidence>
<dbReference type="EMBL" id="LZPO01107074">
    <property type="protein sequence ID" value="OBS60719.1"/>
    <property type="molecule type" value="Genomic_DNA"/>
</dbReference>
<evidence type="ECO:0000313" key="3">
    <source>
        <dbReference type="Proteomes" id="UP000092124"/>
    </source>
</evidence>